<evidence type="ECO:0000313" key="1">
    <source>
        <dbReference type="EMBL" id="KAL3522011.1"/>
    </source>
</evidence>
<proteinExistence type="predicted"/>
<name>A0ABD2ZT39_9GENT</name>
<sequence length="101" mass="11635">MVISECNKAEQWLRERPNCRIHYLKMLIQSSLRVKSREKLSLLMPLPRTIFCASDGNISYGIRVILRLFPIVFSYPGYSAYPAVSSLRQDHVAYLGINSRS</sequence>
<gene>
    <name evidence="1" type="ORF">ACH5RR_014845</name>
</gene>
<accession>A0ABD2ZT39</accession>
<keyword evidence="2" id="KW-1185">Reference proteome</keyword>
<dbReference type="AlphaFoldDB" id="A0ABD2ZT39"/>
<comment type="caution">
    <text evidence="1">The sequence shown here is derived from an EMBL/GenBank/DDBJ whole genome shotgun (WGS) entry which is preliminary data.</text>
</comment>
<organism evidence="1 2">
    <name type="scientific">Cinchona calisaya</name>
    <dbReference type="NCBI Taxonomy" id="153742"/>
    <lineage>
        <taxon>Eukaryota</taxon>
        <taxon>Viridiplantae</taxon>
        <taxon>Streptophyta</taxon>
        <taxon>Embryophyta</taxon>
        <taxon>Tracheophyta</taxon>
        <taxon>Spermatophyta</taxon>
        <taxon>Magnoliopsida</taxon>
        <taxon>eudicotyledons</taxon>
        <taxon>Gunneridae</taxon>
        <taxon>Pentapetalae</taxon>
        <taxon>asterids</taxon>
        <taxon>lamiids</taxon>
        <taxon>Gentianales</taxon>
        <taxon>Rubiaceae</taxon>
        <taxon>Cinchonoideae</taxon>
        <taxon>Cinchoneae</taxon>
        <taxon>Cinchona</taxon>
    </lineage>
</organism>
<evidence type="ECO:0000313" key="2">
    <source>
        <dbReference type="Proteomes" id="UP001630127"/>
    </source>
</evidence>
<protein>
    <submittedName>
        <fullName evidence="1">Uncharacterized protein</fullName>
    </submittedName>
</protein>
<dbReference type="EMBL" id="JBJUIK010000007">
    <property type="protein sequence ID" value="KAL3522011.1"/>
    <property type="molecule type" value="Genomic_DNA"/>
</dbReference>
<dbReference type="Proteomes" id="UP001630127">
    <property type="component" value="Unassembled WGS sequence"/>
</dbReference>
<reference evidence="1 2" key="1">
    <citation type="submission" date="2024-11" db="EMBL/GenBank/DDBJ databases">
        <title>A near-complete genome assembly of Cinchona calisaya.</title>
        <authorList>
            <person name="Lian D.C."/>
            <person name="Zhao X.W."/>
            <person name="Wei L."/>
        </authorList>
    </citation>
    <scope>NUCLEOTIDE SEQUENCE [LARGE SCALE GENOMIC DNA]</scope>
    <source>
        <tissue evidence="1">Nenye</tissue>
    </source>
</reference>